<name>A0A9X0U1H9_9BACT</name>
<dbReference type="EMBL" id="JACHEB010000001">
    <property type="protein sequence ID" value="MBB5326511.1"/>
    <property type="molecule type" value="Genomic_DNA"/>
</dbReference>
<proteinExistence type="predicted"/>
<dbReference type="PANTHER" id="PTHR34406:SF1">
    <property type="entry name" value="PROTEIN YCEI"/>
    <property type="match status" value="1"/>
</dbReference>
<protein>
    <submittedName>
        <fullName evidence="3">Polyisoprenoid-binding protein YceI</fullName>
    </submittedName>
</protein>
<dbReference type="SMART" id="SM00867">
    <property type="entry name" value="YceI"/>
    <property type="match status" value="1"/>
</dbReference>
<dbReference type="AlphaFoldDB" id="A0A9X0U1H9"/>
<keyword evidence="1" id="KW-0732">Signal</keyword>
<gene>
    <name evidence="3" type="ORF">HDF14_000105</name>
</gene>
<keyword evidence="4" id="KW-1185">Reference proteome</keyword>
<sequence>MKIKYLPIFGFLIASLAPSVLSQVPVFKVTPQQSSVKFFVKSSVALAGDFKKWDATLTFTSTDVASGTLDIQIQAASVDSGSGMKDDKLKSKDFFDVTEDPVITFKSIKIVQTGPTTFDVPGTFTIRGVSKPETLTLTVSGAGTGSGDIKGTMAFDRKEFGMNSGIPFIKIADRVEVNVDLFAKRVSGPPISLKQ</sequence>
<feature type="chain" id="PRO_5040952887" evidence="1">
    <location>
        <begin position="23"/>
        <end position="195"/>
    </location>
</feature>
<feature type="signal peptide" evidence="1">
    <location>
        <begin position="1"/>
        <end position="22"/>
    </location>
</feature>
<evidence type="ECO:0000313" key="3">
    <source>
        <dbReference type="EMBL" id="MBB5326511.1"/>
    </source>
</evidence>
<accession>A0A9X0U1H9</accession>
<comment type="caution">
    <text evidence="3">The sequence shown here is derived from an EMBL/GenBank/DDBJ whole genome shotgun (WGS) entry which is preliminary data.</text>
</comment>
<feature type="domain" description="Lipid/polyisoprenoid-binding YceI-like" evidence="2">
    <location>
        <begin position="26"/>
        <end position="184"/>
    </location>
</feature>
<dbReference type="InterPro" id="IPR036761">
    <property type="entry name" value="TTHA0802/YceI-like_sf"/>
</dbReference>
<evidence type="ECO:0000256" key="1">
    <source>
        <dbReference type="SAM" id="SignalP"/>
    </source>
</evidence>
<evidence type="ECO:0000259" key="2">
    <source>
        <dbReference type="SMART" id="SM00867"/>
    </source>
</evidence>
<dbReference type="Pfam" id="PF04264">
    <property type="entry name" value="YceI"/>
    <property type="match status" value="1"/>
</dbReference>
<dbReference type="Proteomes" id="UP000535182">
    <property type="component" value="Unassembled WGS sequence"/>
</dbReference>
<dbReference type="SUPFAM" id="SSF101874">
    <property type="entry name" value="YceI-like"/>
    <property type="match status" value="1"/>
</dbReference>
<evidence type="ECO:0000313" key="4">
    <source>
        <dbReference type="Proteomes" id="UP000535182"/>
    </source>
</evidence>
<reference evidence="3 4" key="1">
    <citation type="submission" date="2020-08" db="EMBL/GenBank/DDBJ databases">
        <title>Genomic Encyclopedia of Type Strains, Phase IV (KMG-V): Genome sequencing to study the core and pangenomes of soil and plant-associated prokaryotes.</title>
        <authorList>
            <person name="Whitman W."/>
        </authorList>
    </citation>
    <scope>NUCLEOTIDE SEQUENCE [LARGE SCALE GENOMIC DNA]</scope>
    <source>
        <strain evidence="3 4">X5P2</strain>
    </source>
</reference>
<organism evidence="3 4">
    <name type="scientific">Tunturiibacter gelidiferens</name>
    <dbReference type="NCBI Taxonomy" id="3069689"/>
    <lineage>
        <taxon>Bacteria</taxon>
        <taxon>Pseudomonadati</taxon>
        <taxon>Acidobacteriota</taxon>
        <taxon>Terriglobia</taxon>
        <taxon>Terriglobales</taxon>
        <taxon>Acidobacteriaceae</taxon>
        <taxon>Tunturiibacter</taxon>
    </lineage>
</organism>
<dbReference type="RefSeq" id="WP_183972520.1">
    <property type="nucleotide sequence ID" value="NZ_JACHEB010000001.1"/>
</dbReference>
<dbReference type="PANTHER" id="PTHR34406">
    <property type="entry name" value="PROTEIN YCEI"/>
    <property type="match status" value="1"/>
</dbReference>
<dbReference type="Gene3D" id="2.40.128.110">
    <property type="entry name" value="Lipid/polyisoprenoid-binding, YceI-like"/>
    <property type="match status" value="1"/>
</dbReference>
<dbReference type="InterPro" id="IPR007372">
    <property type="entry name" value="Lipid/polyisoprenoid-bd_YceI"/>
</dbReference>